<reference evidence="2" key="1">
    <citation type="submission" date="2020-05" db="EMBL/GenBank/DDBJ databases">
        <title>Mycena genomes resolve the evolution of fungal bioluminescence.</title>
        <authorList>
            <person name="Tsai I.J."/>
        </authorList>
    </citation>
    <scope>NUCLEOTIDE SEQUENCE</scope>
    <source>
        <strain evidence="2">171206Taipei</strain>
    </source>
</reference>
<evidence type="ECO:0000313" key="2">
    <source>
        <dbReference type="EMBL" id="KAF7302106.1"/>
    </source>
</evidence>
<dbReference type="PANTHER" id="PTHR38792">
    <property type="entry name" value="BNR/ASP-BOX REPEAT DOMAIN PROTEIN (AFU_ORTHOLOGUE AFUA_7G06430)-RELATED"/>
    <property type="match status" value="1"/>
</dbReference>
<comment type="caution">
    <text evidence="2">The sequence shown here is derived from an EMBL/GenBank/DDBJ whole genome shotgun (WGS) entry which is preliminary data.</text>
</comment>
<dbReference type="Gene3D" id="2.120.10.10">
    <property type="match status" value="1"/>
</dbReference>
<dbReference type="InterPro" id="IPR036278">
    <property type="entry name" value="Sialidase_sf"/>
</dbReference>
<gene>
    <name evidence="2" type="ORF">MIND_00777400</name>
</gene>
<protein>
    <submittedName>
        <fullName evidence="2">BNR/Asp-box repeat protein</fullName>
    </submittedName>
</protein>
<keyword evidence="3" id="KW-1185">Reference proteome</keyword>
<dbReference type="PANTHER" id="PTHR38792:SF3">
    <property type="entry name" value="BNR_ASP-BOX REPEAT DOMAIN PROTEIN (AFU_ORTHOLOGUE AFUA_7G06430)-RELATED"/>
    <property type="match status" value="1"/>
</dbReference>
<accession>A0A8H6SMH3</accession>
<evidence type="ECO:0000256" key="1">
    <source>
        <dbReference type="SAM" id="SignalP"/>
    </source>
</evidence>
<dbReference type="RefSeq" id="XP_037220106.1">
    <property type="nucleotide sequence ID" value="XM_037364462.1"/>
</dbReference>
<dbReference type="EMBL" id="JACAZF010000006">
    <property type="protein sequence ID" value="KAF7302106.1"/>
    <property type="molecule type" value="Genomic_DNA"/>
</dbReference>
<dbReference type="AlphaFoldDB" id="A0A8H6SMH3"/>
<dbReference type="CDD" id="cd15482">
    <property type="entry name" value="Sialidase_non-viral"/>
    <property type="match status" value="1"/>
</dbReference>
<organism evidence="2 3">
    <name type="scientific">Mycena indigotica</name>
    <dbReference type="NCBI Taxonomy" id="2126181"/>
    <lineage>
        <taxon>Eukaryota</taxon>
        <taxon>Fungi</taxon>
        <taxon>Dikarya</taxon>
        <taxon>Basidiomycota</taxon>
        <taxon>Agaricomycotina</taxon>
        <taxon>Agaricomycetes</taxon>
        <taxon>Agaricomycetidae</taxon>
        <taxon>Agaricales</taxon>
        <taxon>Marasmiineae</taxon>
        <taxon>Mycenaceae</taxon>
        <taxon>Mycena</taxon>
    </lineage>
</organism>
<feature type="signal peptide" evidence="1">
    <location>
        <begin position="1"/>
        <end position="18"/>
    </location>
</feature>
<feature type="chain" id="PRO_5034866721" evidence="1">
    <location>
        <begin position="19"/>
        <end position="374"/>
    </location>
</feature>
<sequence>MPSTVVFSLLAFILGVSAINWVPPFTNVTIFSPPSTYTAPQTSYARTVVIPSDGKDTNVLLATWQNHSPEPPKVYFHIYRSTDLGQSWEPFSNVTDTENNWGLRAQPFLYRMTERIGKFPAGTILCAGNSIPANGSHTQIDLYASMDKGRSWEFVSHVASGGAAIPNNGETPVWEPSIMTVDHRIVVFYSDQRDPAYGQKLAHQSSSDLITWGPVVNDVAKPTYSDRPGMTIIAALPNGQYILTYEYGGAPEADFAVYYRLSKSPLTFNSPASAPGAVIRATTGELPIASPYVTWTPHGGVNGTIIVSASSHQGVFTNTKLAAPGSTWTYVESKAGASYSREVRVLPRNDQILLTGGGPYGGTMNSVTASILQL</sequence>
<dbReference type="Proteomes" id="UP000636479">
    <property type="component" value="Unassembled WGS sequence"/>
</dbReference>
<keyword evidence="1" id="KW-0732">Signal</keyword>
<dbReference type="SUPFAM" id="SSF50939">
    <property type="entry name" value="Sialidases"/>
    <property type="match status" value="1"/>
</dbReference>
<dbReference type="GeneID" id="59346978"/>
<proteinExistence type="predicted"/>
<name>A0A8H6SMH3_9AGAR</name>
<evidence type="ECO:0000313" key="3">
    <source>
        <dbReference type="Proteomes" id="UP000636479"/>
    </source>
</evidence>
<dbReference type="OrthoDB" id="2130735at2759"/>